<dbReference type="AlphaFoldDB" id="A0A7W8KDB3"/>
<evidence type="ECO:0000313" key="4">
    <source>
        <dbReference type="Proteomes" id="UP000539473"/>
    </source>
</evidence>
<sequence length="176" mass="18499">MTRRHLTLALLLCGTAQAQTWTIKDGTLTLVGCHGAQDGIYCDFRYVLTGKQVSTVFWNNDFVKVYGPGGTSQPADKVAFADNVFGLWSSKLDVVANTPLNVQAYFNLPSSTTVIKALEIAGKRLESVPVRALGTAAAPASAAPSAAPFTGFAVTLSNCVPQGPAYVCTATLTPSK</sequence>
<dbReference type="Proteomes" id="UP000619376">
    <property type="component" value="Unassembled WGS sequence"/>
</dbReference>
<keyword evidence="1" id="KW-0732">Signal</keyword>
<reference evidence="5" key="2">
    <citation type="journal article" date="2019" name="Int. J. Syst. Evol. Microbiol.">
        <title>The Global Catalogue of Microorganisms (GCM) 10K type strain sequencing project: providing services to taxonomists for standard genome sequencing and annotation.</title>
        <authorList>
            <consortium name="The Broad Institute Genomics Platform"/>
            <consortium name="The Broad Institute Genome Sequencing Center for Infectious Disease"/>
            <person name="Wu L."/>
            <person name="Ma J."/>
        </authorList>
    </citation>
    <scope>NUCLEOTIDE SEQUENCE [LARGE SCALE GENOMIC DNA]</scope>
    <source>
        <strain evidence="5">CGMCC 1.18437</strain>
    </source>
</reference>
<reference evidence="2" key="1">
    <citation type="journal article" date="2014" name="Int. J. Syst. Evol. Microbiol.">
        <title>Complete genome of a new Firmicutes species belonging to the dominant human colonic microbiota ('Ruminococcus bicirculans') reveals two chromosomes and a selective capacity to utilize plant glucans.</title>
        <authorList>
            <consortium name="NISC Comparative Sequencing Program"/>
            <person name="Wegmann U."/>
            <person name="Louis P."/>
            <person name="Goesmann A."/>
            <person name="Henrissat B."/>
            <person name="Duncan S.H."/>
            <person name="Flint H.J."/>
        </authorList>
    </citation>
    <scope>NUCLEOTIDE SEQUENCE</scope>
    <source>
        <strain evidence="2">CGMCC 1.18437</strain>
    </source>
</reference>
<evidence type="ECO:0000256" key="1">
    <source>
        <dbReference type="SAM" id="SignalP"/>
    </source>
</evidence>
<name>A0A7W8KDB3_9DEIO</name>
<reference evidence="3 4" key="3">
    <citation type="submission" date="2020-08" db="EMBL/GenBank/DDBJ databases">
        <title>Genomic Encyclopedia of Type Strains, Phase IV (KMG-IV): sequencing the most valuable type-strain genomes for metagenomic binning, comparative biology and taxonomic classification.</title>
        <authorList>
            <person name="Goeker M."/>
        </authorList>
    </citation>
    <scope>NUCLEOTIDE SEQUENCE [LARGE SCALE GENOMIC DNA]</scope>
    <source>
        <strain evidence="3 4">DSM 27521</strain>
    </source>
</reference>
<evidence type="ECO:0000313" key="5">
    <source>
        <dbReference type="Proteomes" id="UP000619376"/>
    </source>
</evidence>
<accession>A0A7W8KDB3</accession>
<dbReference type="RefSeq" id="WP_184109196.1">
    <property type="nucleotide sequence ID" value="NZ_BNAJ01000001.1"/>
</dbReference>
<keyword evidence="5" id="KW-1185">Reference proteome</keyword>
<evidence type="ECO:0000313" key="3">
    <source>
        <dbReference type="EMBL" id="MBB5374941.1"/>
    </source>
</evidence>
<gene>
    <name evidence="2" type="ORF">GCM10017781_06580</name>
    <name evidence="3" type="ORF">HNQ07_000385</name>
</gene>
<dbReference type="EMBL" id="BNAJ01000001">
    <property type="protein sequence ID" value="GHF32571.1"/>
    <property type="molecule type" value="Genomic_DNA"/>
</dbReference>
<feature type="chain" id="PRO_5031562555" evidence="1">
    <location>
        <begin position="19"/>
        <end position="176"/>
    </location>
</feature>
<evidence type="ECO:0000313" key="2">
    <source>
        <dbReference type="EMBL" id="GHF32571.1"/>
    </source>
</evidence>
<comment type="caution">
    <text evidence="3">The sequence shown here is derived from an EMBL/GenBank/DDBJ whole genome shotgun (WGS) entry which is preliminary data.</text>
</comment>
<dbReference type="Proteomes" id="UP000539473">
    <property type="component" value="Unassembled WGS sequence"/>
</dbReference>
<organism evidence="3 4">
    <name type="scientific">Deinococcus metalli</name>
    <dbReference type="NCBI Taxonomy" id="1141878"/>
    <lineage>
        <taxon>Bacteria</taxon>
        <taxon>Thermotogati</taxon>
        <taxon>Deinococcota</taxon>
        <taxon>Deinococci</taxon>
        <taxon>Deinococcales</taxon>
        <taxon>Deinococcaceae</taxon>
        <taxon>Deinococcus</taxon>
    </lineage>
</organism>
<dbReference type="EMBL" id="JACHFK010000001">
    <property type="protein sequence ID" value="MBB5374941.1"/>
    <property type="molecule type" value="Genomic_DNA"/>
</dbReference>
<reference evidence="2" key="4">
    <citation type="submission" date="2024-05" db="EMBL/GenBank/DDBJ databases">
        <authorList>
            <person name="Sun Q."/>
            <person name="Zhou Y."/>
        </authorList>
    </citation>
    <scope>NUCLEOTIDE SEQUENCE</scope>
    <source>
        <strain evidence="2">CGMCC 1.18437</strain>
    </source>
</reference>
<protein>
    <submittedName>
        <fullName evidence="3">Uncharacterized protein</fullName>
    </submittedName>
</protein>
<feature type="signal peptide" evidence="1">
    <location>
        <begin position="1"/>
        <end position="18"/>
    </location>
</feature>
<proteinExistence type="predicted"/>